<dbReference type="AlphaFoldDB" id="A0A3R7PI40"/>
<reference evidence="2 3" key="1">
    <citation type="submission" date="2018-04" db="EMBL/GenBank/DDBJ databases">
        <authorList>
            <person name="Zhang X."/>
            <person name="Yuan J."/>
            <person name="Li F."/>
            <person name="Xiang J."/>
        </authorList>
    </citation>
    <scope>NUCLEOTIDE SEQUENCE [LARGE SCALE GENOMIC DNA]</scope>
    <source>
        <tissue evidence="2">Muscle</tissue>
    </source>
</reference>
<dbReference type="EMBL" id="QCYY01002823">
    <property type="protein sequence ID" value="ROT67294.1"/>
    <property type="molecule type" value="Genomic_DNA"/>
</dbReference>
<name>A0A3R7PI40_PENVA</name>
<evidence type="ECO:0000313" key="2">
    <source>
        <dbReference type="EMBL" id="ROT67294.1"/>
    </source>
</evidence>
<evidence type="ECO:0000313" key="3">
    <source>
        <dbReference type="Proteomes" id="UP000283509"/>
    </source>
</evidence>
<reference evidence="2 3" key="2">
    <citation type="submission" date="2019-01" db="EMBL/GenBank/DDBJ databases">
        <title>The decoding of complex shrimp genome reveals the adaptation for benthos swimmer, frequently molting mechanism and breeding impact on genome.</title>
        <authorList>
            <person name="Sun Y."/>
            <person name="Gao Y."/>
            <person name="Yu Y."/>
        </authorList>
    </citation>
    <scope>NUCLEOTIDE SEQUENCE [LARGE SCALE GENOMIC DNA]</scope>
    <source>
        <tissue evidence="2">Muscle</tissue>
    </source>
</reference>
<dbReference type="OrthoDB" id="6345767at2759"/>
<gene>
    <name evidence="2" type="ORF">C7M84_014619</name>
</gene>
<dbReference type="Proteomes" id="UP000283509">
    <property type="component" value="Unassembled WGS sequence"/>
</dbReference>
<keyword evidence="1" id="KW-0812">Transmembrane</keyword>
<organism evidence="2 3">
    <name type="scientific">Penaeus vannamei</name>
    <name type="common">Whiteleg shrimp</name>
    <name type="synonym">Litopenaeus vannamei</name>
    <dbReference type="NCBI Taxonomy" id="6689"/>
    <lineage>
        <taxon>Eukaryota</taxon>
        <taxon>Metazoa</taxon>
        <taxon>Ecdysozoa</taxon>
        <taxon>Arthropoda</taxon>
        <taxon>Crustacea</taxon>
        <taxon>Multicrustacea</taxon>
        <taxon>Malacostraca</taxon>
        <taxon>Eumalacostraca</taxon>
        <taxon>Eucarida</taxon>
        <taxon>Decapoda</taxon>
        <taxon>Dendrobranchiata</taxon>
        <taxon>Penaeoidea</taxon>
        <taxon>Penaeidae</taxon>
        <taxon>Penaeus</taxon>
    </lineage>
</organism>
<comment type="caution">
    <text evidence="2">The sequence shown here is derived from an EMBL/GenBank/DDBJ whole genome shotgun (WGS) entry which is preliminary data.</text>
</comment>
<evidence type="ECO:0000256" key="1">
    <source>
        <dbReference type="SAM" id="Phobius"/>
    </source>
</evidence>
<keyword evidence="1" id="KW-0472">Membrane</keyword>
<protein>
    <submittedName>
        <fullName evidence="2">Uncharacterized protein</fullName>
    </submittedName>
</protein>
<keyword evidence="1" id="KW-1133">Transmembrane helix</keyword>
<accession>A0A3R7PI40</accession>
<sequence>MYKLLSTYYRQCYNFTWAGDQNSTTCEDRSPPCILPLVFTVPSTRPPDMQALEEYCKENQCAIKCKKEASCIRWNWYDVNDRLTNFSLFCGTVADDTNKDTTGAKPVDSGCWKERVGINMKEMCVCNDRDLCNHAHGLSSPAHVLVFFSVGIGLVQLFMGGLWVR</sequence>
<feature type="transmembrane region" description="Helical" evidence="1">
    <location>
        <begin position="144"/>
        <end position="164"/>
    </location>
</feature>
<proteinExistence type="predicted"/>
<keyword evidence="3" id="KW-1185">Reference proteome</keyword>